<name>A0A6L9UEZ7_9HYPH</name>
<accession>A0A6L9UEZ7</accession>
<evidence type="ECO:0000256" key="1">
    <source>
        <dbReference type="ARBA" id="ARBA00006484"/>
    </source>
</evidence>
<dbReference type="Gene3D" id="3.40.50.720">
    <property type="entry name" value="NAD(P)-binding Rossmann-like Domain"/>
    <property type="match status" value="1"/>
</dbReference>
<comment type="caution">
    <text evidence="5">The sequence shown here is derived from an EMBL/GenBank/DDBJ whole genome shotgun (WGS) entry which is preliminary data.</text>
</comment>
<reference evidence="5 6" key="1">
    <citation type="submission" date="2019-12" db="EMBL/GenBank/DDBJ databases">
        <title>Rhizobium genotypes associated with high levels of biological nitrogen fixation by grain legumes in a temperate-maritime cropping system.</title>
        <authorList>
            <person name="Maluk M."/>
            <person name="Francesc Ferrando Molina F."/>
            <person name="Lopez Del Egido L."/>
            <person name="Lafos M."/>
            <person name="Langarica-Fuentes A."/>
            <person name="Gebre Yohannes G."/>
            <person name="Young M.W."/>
            <person name="Martin P."/>
            <person name="Gantlett R."/>
            <person name="Kenicer G."/>
            <person name="Hawes C."/>
            <person name="Begg G.S."/>
            <person name="Quilliam R.S."/>
            <person name="Squire G.R."/>
            <person name="Poole P.S."/>
            <person name="Young P.W."/>
            <person name="Iannetta P.M."/>
            <person name="James E.K."/>
        </authorList>
    </citation>
    <scope>NUCLEOTIDE SEQUENCE [LARGE SCALE GENOMIC DNA]</scope>
    <source>
        <strain evidence="5 6">JHI1118</strain>
    </source>
</reference>
<dbReference type="Pfam" id="PF00106">
    <property type="entry name" value="adh_short"/>
    <property type="match status" value="1"/>
</dbReference>
<evidence type="ECO:0000256" key="2">
    <source>
        <dbReference type="ARBA" id="ARBA00022857"/>
    </source>
</evidence>
<dbReference type="InterPro" id="IPR036291">
    <property type="entry name" value="NAD(P)-bd_dom_sf"/>
</dbReference>
<proteinExistence type="inferred from homology"/>
<dbReference type="SUPFAM" id="SSF51735">
    <property type="entry name" value="NAD(P)-binding Rossmann-fold domains"/>
    <property type="match status" value="1"/>
</dbReference>
<sequence>MVDHPETSSTSLSDKVALVTGAARGIGVEISRELAKLGAHVIVAARDLVKAEQVVSDLRDRGGLASALKLDVTNEADRNAAYHSIEAAHGKLDILINNAGILLDSPDGGTPAPRQPSVALPEVLRDTFEVNFFAPIFLTQLLLPLLTRSDAPRVVNVSSIRGSLAHLSDPTSPVYPVRALGYDTSKAALNAFTILIAEELRGTPIKINAIHPGWVRTEMGGEDAPVGLEEGARTAVKYATLGEDGPTGSFFFLDERLPW</sequence>
<protein>
    <submittedName>
        <fullName evidence="5">SDR family NAD(P)-dependent oxidoreductase</fullName>
    </submittedName>
</protein>
<evidence type="ECO:0000313" key="6">
    <source>
        <dbReference type="Proteomes" id="UP000483035"/>
    </source>
</evidence>
<dbReference type="EMBL" id="WUEY01000016">
    <property type="protein sequence ID" value="NEI73168.1"/>
    <property type="molecule type" value="Genomic_DNA"/>
</dbReference>
<keyword evidence="2" id="KW-0521">NADP</keyword>
<dbReference type="PRINTS" id="PR00081">
    <property type="entry name" value="GDHRDH"/>
</dbReference>
<comment type="similarity">
    <text evidence="1 4">Belongs to the short-chain dehydrogenases/reductases (SDR) family.</text>
</comment>
<gene>
    <name evidence="5" type="ORF">GR212_26770</name>
</gene>
<dbReference type="AlphaFoldDB" id="A0A6L9UEZ7"/>
<dbReference type="Proteomes" id="UP000483035">
    <property type="component" value="Unassembled WGS sequence"/>
</dbReference>
<evidence type="ECO:0000313" key="5">
    <source>
        <dbReference type="EMBL" id="NEI73168.1"/>
    </source>
</evidence>
<organism evidence="5 6">
    <name type="scientific">Rhizobium lusitanum</name>
    <dbReference type="NCBI Taxonomy" id="293958"/>
    <lineage>
        <taxon>Bacteria</taxon>
        <taxon>Pseudomonadati</taxon>
        <taxon>Pseudomonadota</taxon>
        <taxon>Alphaproteobacteria</taxon>
        <taxon>Hyphomicrobiales</taxon>
        <taxon>Rhizobiaceae</taxon>
        <taxon>Rhizobium/Agrobacterium group</taxon>
        <taxon>Rhizobium</taxon>
    </lineage>
</organism>
<dbReference type="GO" id="GO:0016491">
    <property type="term" value="F:oxidoreductase activity"/>
    <property type="evidence" value="ECO:0007669"/>
    <property type="project" value="UniProtKB-KW"/>
</dbReference>
<evidence type="ECO:0000256" key="3">
    <source>
        <dbReference type="ARBA" id="ARBA00023002"/>
    </source>
</evidence>
<dbReference type="RefSeq" id="WP_163991240.1">
    <property type="nucleotide sequence ID" value="NZ_WUEY01000016.1"/>
</dbReference>
<dbReference type="PRINTS" id="PR00080">
    <property type="entry name" value="SDRFAMILY"/>
</dbReference>
<keyword evidence="3" id="KW-0560">Oxidoreductase</keyword>
<dbReference type="PANTHER" id="PTHR43490">
    <property type="entry name" value="(+)-NEOMENTHOL DEHYDROGENASE"/>
    <property type="match status" value="1"/>
</dbReference>
<evidence type="ECO:0000256" key="4">
    <source>
        <dbReference type="RuleBase" id="RU000363"/>
    </source>
</evidence>
<dbReference type="PANTHER" id="PTHR43490:SF99">
    <property type="entry name" value="SHORT-CHAIN DEHYDROGENASE_REDUCTASE"/>
    <property type="match status" value="1"/>
</dbReference>
<dbReference type="InterPro" id="IPR002347">
    <property type="entry name" value="SDR_fam"/>
</dbReference>